<reference evidence="2" key="1">
    <citation type="submission" date="2022-04" db="EMBL/GenBank/DDBJ databases">
        <title>Systematic whole-genome sequencing reveals an unexpected diversity among actinomycetoma pathogens and provides insights into their antibacterial susceptibilities.</title>
        <authorList>
            <person name="Watson A.K."/>
            <person name="Kepplinger B."/>
            <person name="Bakhiet S.M."/>
            <person name="Mhmoud N.A."/>
            <person name="Chapman J."/>
            <person name="Allenby N."/>
            <person name="Mickiewicz K."/>
            <person name="Goodfellow M."/>
            <person name="Fahal A.H."/>
            <person name="Errington J."/>
        </authorList>
    </citation>
    <scope>NUCLEOTIDE SEQUENCE</scope>
    <source>
        <strain evidence="2">SD 504</strain>
    </source>
</reference>
<organism evidence="2 3">
    <name type="scientific">Streptomyces sudanensis</name>
    <dbReference type="NCBI Taxonomy" id="436397"/>
    <lineage>
        <taxon>Bacteria</taxon>
        <taxon>Bacillati</taxon>
        <taxon>Actinomycetota</taxon>
        <taxon>Actinomycetes</taxon>
        <taxon>Kitasatosporales</taxon>
        <taxon>Streptomycetaceae</taxon>
        <taxon>Streptomyces</taxon>
    </lineage>
</organism>
<gene>
    <name evidence="2" type="ORF">MW084_16580</name>
</gene>
<evidence type="ECO:0000313" key="2">
    <source>
        <dbReference type="EMBL" id="URN17271.1"/>
    </source>
</evidence>
<evidence type="ECO:0000259" key="1">
    <source>
        <dbReference type="Pfam" id="PF04149"/>
    </source>
</evidence>
<feature type="domain" description="DUF397" evidence="1">
    <location>
        <begin position="13"/>
        <end position="62"/>
    </location>
</feature>
<dbReference type="Proteomes" id="UP001056383">
    <property type="component" value="Chromosome"/>
</dbReference>
<proteinExistence type="predicted"/>
<dbReference type="InterPro" id="IPR007278">
    <property type="entry name" value="DUF397"/>
</dbReference>
<dbReference type="RefSeq" id="WP_010470915.1">
    <property type="nucleotide sequence ID" value="NZ_CP095474.1"/>
</dbReference>
<accession>A0ABY4TEA3</accession>
<dbReference type="EMBL" id="CP095474">
    <property type="protein sequence ID" value="URN17271.1"/>
    <property type="molecule type" value="Genomic_DNA"/>
</dbReference>
<name>A0ABY4TEA3_9ACTN</name>
<protein>
    <submittedName>
        <fullName evidence="2">DUF397 domain-containing protein</fullName>
    </submittedName>
</protein>
<keyword evidence="3" id="KW-1185">Reference proteome</keyword>
<sequence>MNKTPGTAGELLWRKSSYSGGAGGECVEVADCAQTIRVRDSKDINRPALSVAAPAWAAFVGFAAR</sequence>
<evidence type="ECO:0000313" key="3">
    <source>
        <dbReference type="Proteomes" id="UP001056383"/>
    </source>
</evidence>
<dbReference type="Pfam" id="PF04149">
    <property type="entry name" value="DUF397"/>
    <property type="match status" value="1"/>
</dbReference>